<dbReference type="InterPro" id="IPR013096">
    <property type="entry name" value="Cupin_2"/>
</dbReference>
<comment type="caution">
    <text evidence="2">The sequence shown here is derived from an EMBL/GenBank/DDBJ whole genome shotgun (WGS) entry which is preliminary data.</text>
</comment>
<sequence>MERHQHAHAVMVIRGRGACLVGEEVHSIGLFDLITVPPLTWHQFRAAEDEPLGFLCLVNAQRDRPELPSPEELDKLRRNPQVAEFIRV</sequence>
<accession>A0A399EBB9</accession>
<dbReference type="InterPro" id="IPR011051">
    <property type="entry name" value="RmlC_Cupin_sf"/>
</dbReference>
<feature type="domain" description="Cupin type-2" evidence="1">
    <location>
        <begin position="2"/>
        <end position="57"/>
    </location>
</feature>
<dbReference type="Proteomes" id="UP000265800">
    <property type="component" value="Unassembled WGS sequence"/>
</dbReference>
<protein>
    <submittedName>
        <fullName evidence="2">Cupin domain protein</fullName>
    </submittedName>
</protein>
<dbReference type="SUPFAM" id="SSF51182">
    <property type="entry name" value="RmlC-like cupins"/>
    <property type="match status" value="1"/>
</dbReference>
<dbReference type="Pfam" id="PF07883">
    <property type="entry name" value="Cupin_2"/>
    <property type="match status" value="1"/>
</dbReference>
<evidence type="ECO:0000313" key="2">
    <source>
        <dbReference type="EMBL" id="RIH81957.1"/>
    </source>
</evidence>
<proteinExistence type="predicted"/>
<evidence type="ECO:0000259" key="1">
    <source>
        <dbReference type="Pfam" id="PF07883"/>
    </source>
</evidence>
<dbReference type="Gene3D" id="2.60.120.10">
    <property type="entry name" value="Jelly Rolls"/>
    <property type="match status" value="1"/>
</dbReference>
<keyword evidence="3" id="KW-1185">Reference proteome</keyword>
<evidence type="ECO:0000313" key="3">
    <source>
        <dbReference type="Proteomes" id="UP000265800"/>
    </source>
</evidence>
<name>A0A399EBB9_9DEIN</name>
<reference evidence="2 3" key="1">
    <citation type="submission" date="2018-08" db="EMBL/GenBank/DDBJ databases">
        <title>Meiothermus luteus KCTC 52599 genome sequencing project.</title>
        <authorList>
            <person name="Da Costa M.S."/>
            <person name="Albuquerque L."/>
            <person name="Raposo P."/>
            <person name="Froufe H.J.C."/>
            <person name="Barroso C.S."/>
            <person name="Egas C."/>
        </authorList>
    </citation>
    <scope>NUCLEOTIDE SEQUENCE [LARGE SCALE GENOMIC DNA]</scope>
    <source>
        <strain evidence="2 3">KCTC 52599</strain>
    </source>
</reference>
<organism evidence="2 3">
    <name type="scientific">Meiothermus luteus</name>
    <dbReference type="NCBI Taxonomy" id="2026184"/>
    <lineage>
        <taxon>Bacteria</taxon>
        <taxon>Thermotogati</taxon>
        <taxon>Deinococcota</taxon>
        <taxon>Deinococci</taxon>
        <taxon>Thermales</taxon>
        <taxon>Thermaceae</taxon>
        <taxon>Meiothermus</taxon>
    </lineage>
</organism>
<dbReference type="RefSeq" id="WP_245958990.1">
    <property type="nucleotide sequence ID" value="NZ_QWKZ01000129.1"/>
</dbReference>
<gene>
    <name evidence="2" type="ORF">Mlute_02641</name>
</gene>
<dbReference type="InterPro" id="IPR014710">
    <property type="entry name" value="RmlC-like_jellyroll"/>
</dbReference>
<dbReference type="AlphaFoldDB" id="A0A399EBB9"/>
<dbReference type="EMBL" id="QWKZ01000129">
    <property type="protein sequence ID" value="RIH81957.1"/>
    <property type="molecule type" value="Genomic_DNA"/>
</dbReference>